<comment type="catalytic activity">
    <reaction evidence="3">
        <text>5,6-dihydrouracil + NAD(+) = uracil + NADH + H(+)</text>
        <dbReference type="Rhea" id="RHEA:20189"/>
        <dbReference type="ChEBI" id="CHEBI:15378"/>
        <dbReference type="ChEBI" id="CHEBI:15901"/>
        <dbReference type="ChEBI" id="CHEBI:17568"/>
        <dbReference type="ChEBI" id="CHEBI:57540"/>
        <dbReference type="ChEBI" id="CHEBI:57945"/>
        <dbReference type="EC" id="1.3.1.1"/>
    </reaction>
</comment>
<dbReference type="PANTHER" id="PTHR43073:SF2">
    <property type="entry name" value="DIHYDROPYRIMIDINE DEHYDROGENASE [NADP(+)]"/>
    <property type="match status" value="1"/>
</dbReference>
<accession>A0A358HQU0</accession>
<dbReference type="EMBL" id="DOOG01000055">
    <property type="protein sequence ID" value="HBU97568.1"/>
    <property type="molecule type" value="Genomic_DNA"/>
</dbReference>
<evidence type="ECO:0000256" key="2">
    <source>
        <dbReference type="ARBA" id="ARBA00047685"/>
    </source>
</evidence>
<dbReference type="Proteomes" id="UP000264753">
    <property type="component" value="Unassembled WGS sequence"/>
</dbReference>
<dbReference type="Gene3D" id="3.20.20.70">
    <property type="entry name" value="Aldolase class I"/>
    <property type="match status" value="1"/>
</dbReference>
<dbReference type="GO" id="GO:0004159">
    <property type="term" value="F:dihydropyrimidine dehydrogenase (NAD+) activity"/>
    <property type="evidence" value="ECO:0007669"/>
    <property type="project" value="UniProtKB-EC"/>
</dbReference>
<evidence type="ECO:0000313" key="7">
    <source>
        <dbReference type="EMBL" id="HBU97568.1"/>
    </source>
</evidence>
<evidence type="ECO:0000256" key="1">
    <source>
        <dbReference type="ARBA" id="ARBA00023002"/>
    </source>
</evidence>
<organism evidence="7 8">
    <name type="scientific">Thalassospira lucentensis</name>
    <dbReference type="NCBI Taxonomy" id="168935"/>
    <lineage>
        <taxon>Bacteria</taxon>
        <taxon>Pseudomonadati</taxon>
        <taxon>Pseudomonadota</taxon>
        <taxon>Alphaproteobacteria</taxon>
        <taxon>Rhodospirillales</taxon>
        <taxon>Thalassospiraceae</taxon>
        <taxon>Thalassospira</taxon>
    </lineage>
</organism>
<evidence type="ECO:0000256" key="3">
    <source>
        <dbReference type="ARBA" id="ARBA00048792"/>
    </source>
</evidence>
<evidence type="ECO:0000256" key="4">
    <source>
        <dbReference type="ARBA" id="ARBA00049578"/>
    </source>
</evidence>
<reference evidence="7 8" key="1">
    <citation type="journal article" date="2018" name="Nat. Biotechnol.">
        <title>A standardized bacterial taxonomy based on genome phylogeny substantially revises the tree of life.</title>
        <authorList>
            <person name="Parks D.H."/>
            <person name="Chuvochina M."/>
            <person name="Waite D.W."/>
            <person name="Rinke C."/>
            <person name="Skarshewski A."/>
            <person name="Chaumeil P.A."/>
            <person name="Hugenholtz P."/>
        </authorList>
    </citation>
    <scope>NUCLEOTIDE SEQUENCE [LARGE SCALE GENOMIC DNA]</scope>
    <source>
        <strain evidence="7">UBA8707</strain>
    </source>
</reference>
<dbReference type="EC" id="1.3.1.1" evidence="6"/>
<evidence type="ECO:0000256" key="6">
    <source>
        <dbReference type="ARBA" id="ARBA00049728"/>
    </source>
</evidence>
<comment type="subunit">
    <text evidence="5">Heterotetramer of 2 PreA and 2 PreT subunits.</text>
</comment>
<dbReference type="SUPFAM" id="SSF51395">
    <property type="entry name" value="FMN-linked oxidoreductases"/>
    <property type="match status" value="1"/>
</dbReference>
<comment type="caution">
    <text evidence="7">The sequence shown here is derived from an EMBL/GenBank/DDBJ whole genome shotgun (WGS) entry which is preliminary data.</text>
</comment>
<feature type="non-terminal residue" evidence="7">
    <location>
        <position position="61"/>
    </location>
</feature>
<gene>
    <name evidence="7" type="ORF">DEF21_06645</name>
</gene>
<evidence type="ECO:0000313" key="8">
    <source>
        <dbReference type="Proteomes" id="UP000264753"/>
    </source>
</evidence>
<dbReference type="PANTHER" id="PTHR43073">
    <property type="entry name" value="DIHYDROPYRIMIDINE DEHYDROGENASE [NADP(+)]"/>
    <property type="match status" value="1"/>
</dbReference>
<sequence length="61" mass="6581">MADLSCKIAGIDSLNPFWLASAPPTDKKYNVVRAFEAGWGGVVWKTLGIDPPVINVSSRYG</sequence>
<comment type="catalytic activity">
    <reaction evidence="2">
        <text>5,6-dihydrothymine + NAD(+) = thymine + NADH + H(+)</text>
        <dbReference type="Rhea" id="RHEA:28791"/>
        <dbReference type="ChEBI" id="CHEBI:15378"/>
        <dbReference type="ChEBI" id="CHEBI:17821"/>
        <dbReference type="ChEBI" id="CHEBI:27468"/>
        <dbReference type="ChEBI" id="CHEBI:57540"/>
        <dbReference type="ChEBI" id="CHEBI:57945"/>
        <dbReference type="EC" id="1.3.1.1"/>
    </reaction>
</comment>
<keyword evidence="1 7" id="KW-0560">Oxidoreductase</keyword>
<comment type="function">
    <text evidence="4">Involved in pyrimidine base degradation. Catalyzes physiologically the reduction of uracil to 5,6-dihydrouracil (DHU) by using NADH as a specific cosubstrate. It also catalyzes the reverse reaction and the reduction of thymine to 5,6-dihydrothymine (DHT).</text>
</comment>
<protein>
    <recommendedName>
        <fullName evidence="6">dihydrouracil dehydrogenase (NAD(+))</fullName>
        <ecNumber evidence="6">1.3.1.1</ecNumber>
    </recommendedName>
</protein>
<dbReference type="AlphaFoldDB" id="A0A358HQU0"/>
<proteinExistence type="predicted"/>
<dbReference type="InterPro" id="IPR013785">
    <property type="entry name" value="Aldolase_TIM"/>
</dbReference>
<evidence type="ECO:0000256" key="5">
    <source>
        <dbReference type="ARBA" id="ARBA00049714"/>
    </source>
</evidence>
<name>A0A358HQU0_9PROT</name>